<evidence type="ECO:0000313" key="7">
    <source>
        <dbReference type="Proteomes" id="UP000229730"/>
    </source>
</evidence>
<dbReference type="PANTHER" id="PTHR30537">
    <property type="entry name" value="HTH-TYPE TRANSCRIPTIONAL REGULATOR"/>
    <property type="match status" value="1"/>
</dbReference>
<name>A0A2G4YQF6_9PROT</name>
<keyword evidence="3" id="KW-0238">DNA-binding</keyword>
<dbReference type="FunFam" id="1.10.10.10:FF:000001">
    <property type="entry name" value="LysR family transcriptional regulator"/>
    <property type="match status" value="1"/>
</dbReference>
<evidence type="ECO:0000256" key="4">
    <source>
        <dbReference type="ARBA" id="ARBA00023163"/>
    </source>
</evidence>
<evidence type="ECO:0000259" key="5">
    <source>
        <dbReference type="PROSITE" id="PS50931"/>
    </source>
</evidence>
<dbReference type="InterPro" id="IPR000847">
    <property type="entry name" value="LysR_HTH_N"/>
</dbReference>
<dbReference type="SUPFAM" id="SSF53850">
    <property type="entry name" value="Periplasmic binding protein-like II"/>
    <property type="match status" value="1"/>
</dbReference>
<dbReference type="InterPro" id="IPR036388">
    <property type="entry name" value="WH-like_DNA-bd_sf"/>
</dbReference>
<evidence type="ECO:0000256" key="1">
    <source>
        <dbReference type="ARBA" id="ARBA00009437"/>
    </source>
</evidence>
<dbReference type="InParanoid" id="A0A2G4YQF6"/>
<reference evidence="6 7" key="1">
    <citation type="submission" date="2017-10" db="EMBL/GenBank/DDBJ databases">
        <title>Frigbacter circumglobatus gen. nov. sp. nov., isolated from sediment cultured in situ.</title>
        <authorList>
            <person name="Zhao Z."/>
        </authorList>
    </citation>
    <scope>NUCLEOTIDE SEQUENCE [LARGE SCALE GENOMIC DNA]</scope>
    <source>
        <strain evidence="6 7">ZYL</strain>
    </source>
</reference>
<dbReference type="AlphaFoldDB" id="A0A2G4YQF6"/>
<gene>
    <name evidence="6" type="ORF">CRD36_12225</name>
</gene>
<dbReference type="OrthoDB" id="9796526at2"/>
<dbReference type="PANTHER" id="PTHR30537:SF3">
    <property type="entry name" value="TRANSCRIPTIONAL REGULATORY PROTEIN"/>
    <property type="match status" value="1"/>
</dbReference>
<organism evidence="6 7">
    <name type="scientific">Paremcibacter congregatus</name>
    <dbReference type="NCBI Taxonomy" id="2043170"/>
    <lineage>
        <taxon>Bacteria</taxon>
        <taxon>Pseudomonadati</taxon>
        <taxon>Pseudomonadota</taxon>
        <taxon>Alphaproteobacteria</taxon>
        <taxon>Emcibacterales</taxon>
        <taxon>Emcibacteraceae</taxon>
        <taxon>Paremcibacter</taxon>
    </lineage>
</organism>
<proteinExistence type="inferred from homology"/>
<evidence type="ECO:0000313" key="6">
    <source>
        <dbReference type="EMBL" id="PHZ84564.1"/>
    </source>
</evidence>
<dbReference type="Pfam" id="PF00126">
    <property type="entry name" value="HTH_1"/>
    <property type="match status" value="1"/>
</dbReference>
<dbReference type="Gene3D" id="3.40.190.290">
    <property type="match status" value="1"/>
</dbReference>
<dbReference type="PROSITE" id="PS50931">
    <property type="entry name" value="HTH_LYSR"/>
    <property type="match status" value="1"/>
</dbReference>
<dbReference type="GO" id="GO:0006351">
    <property type="term" value="P:DNA-templated transcription"/>
    <property type="evidence" value="ECO:0007669"/>
    <property type="project" value="TreeGrafter"/>
</dbReference>
<dbReference type="SUPFAM" id="SSF46785">
    <property type="entry name" value="Winged helix' DNA-binding domain"/>
    <property type="match status" value="1"/>
</dbReference>
<dbReference type="Proteomes" id="UP000229730">
    <property type="component" value="Unassembled WGS sequence"/>
</dbReference>
<dbReference type="InterPro" id="IPR036390">
    <property type="entry name" value="WH_DNA-bd_sf"/>
</dbReference>
<comment type="caution">
    <text evidence="6">The sequence shown here is derived from an EMBL/GenBank/DDBJ whole genome shotgun (WGS) entry which is preliminary data.</text>
</comment>
<dbReference type="EMBL" id="PDEM01000024">
    <property type="protein sequence ID" value="PHZ84564.1"/>
    <property type="molecule type" value="Genomic_DNA"/>
</dbReference>
<keyword evidence="7" id="KW-1185">Reference proteome</keyword>
<evidence type="ECO:0000256" key="2">
    <source>
        <dbReference type="ARBA" id="ARBA00023015"/>
    </source>
</evidence>
<keyword evidence="2" id="KW-0805">Transcription regulation</keyword>
<dbReference type="InterPro" id="IPR058163">
    <property type="entry name" value="LysR-type_TF_proteobact-type"/>
</dbReference>
<dbReference type="RefSeq" id="WP_099473631.1">
    <property type="nucleotide sequence ID" value="NZ_CP041025.1"/>
</dbReference>
<feature type="domain" description="HTH lysR-type" evidence="5">
    <location>
        <begin position="8"/>
        <end position="65"/>
    </location>
</feature>
<accession>A0A2G4YQF6</accession>
<dbReference type="Gene3D" id="1.10.10.10">
    <property type="entry name" value="Winged helix-like DNA-binding domain superfamily/Winged helix DNA-binding domain"/>
    <property type="match status" value="1"/>
</dbReference>
<comment type="similarity">
    <text evidence="1">Belongs to the LysR transcriptional regulatory family.</text>
</comment>
<dbReference type="GO" id="GO:0043565">
    <property type="term" value="F:sequence-specific DNA binding"/>
    <property type="evidence" value="ECO:0007669"/>
    <property type="project" value="TreeGrafter"/>
</dbReference>
<dbReference type="GO" id="GO:0003700">
    <property type="term" value="F:DNA-binding transcription factor activity"/>
    <property type="evidence" value="ECO:0007669"/>
    <property type="project" value="InterPro"/>
</dbReference>
<dbReference type="Pfam" id="PF03466">
    <property type="entry name" value="LysR_substrate"/>
    <property type="match status" value="1"/>
</dbReference>
<keyword evidence="4" id="KW-0804">Transcription</keyword>
<evidence type="ECO:0000256" key="3">
    <source>
        <dbReference type="ARBA" id="ARBA00023125"/>
    </source>
</evidence>
<protein>
    <submittedName>
        <fullName evidence="6">LysR family transcriptional regulator</fullName>
    </submittedName>
</protein>
<dbReference type="InterPro" id="IPR005119">
    <property type="entry name" value="LysR_subst-bd"/>
</dbReference>
<sequence>MLHKRTMLNWDDIRIFLAVAQEGSVRAAAAKLHVNHSTVSRRITAFEEQLNVRLFERLQNGYLLTTAGEELLESAHGMADKADSIDRHILGRDNSMTGSLCVTLPSVLGTGLLIGSFAEFCELYPGIDLKIILSYDLADLNKREADVAIRVTNNPPESLVGRRILTLGKAPYVSKELWRRICDEDDPTAPSWLGWKFTGADDDYIQQSLFPKAPIRHTMDDPDAMLAAVKAGMGIAALGCMAGDRDPELMRLPESKVVPIYDLWVLTHRDLRQTLRVKTFMDFIVKALLKHRDLLEGRSPRAS</sequence>